<evidence type="ECO:0000256" key="3">
    <source>
        <dbReference type="ARBA" id="ARBA00022691"/>
    </source>
</evidence>
<dbReference type="PANTHER" id="PTHR43464">
    <property type="entry name" value="METHYLTRANSFERASE"/>
    <property type="match status" value="1"/>
</dbReference>
<dbReference type="SUPFAM" id="SSF53335">
    <property type="entry name" value="S-adenosyl-L-methionine-dependent methyltransferases"/>
    <property type="match status" value="1"/>
</dbReference>
<dbReference type="GO" id="GO:0008757">
    <property type="term" value="F:S-adenosylmethionine-dependent methyltransferase activity"/>
    <property type="evidence" value="ECO:0007669"/>
    <property type="project" value="InterPro"/>
</dbReference>
<keyword evidence="3" id="KW-0949">S-adenosyl-L-methionine</keyword>
<organism evidence="4 5">
    <name type="scientific">Methylocella silvestris (strain DSM 15510 / CIP 108128 / LMG 27833 / NCIMB 13906 / BL2)</name>
    <dbReference type="NCBI Taxonomy" id="395965"/>
    <lineage>
        <taxon>Bacteria</taxon>
        <taxon>Pseudomonadati</taxon>
        <taxon>Pseudomonadota</taxon>
        <taxon>Alphaproteobacteria</taxon>
        <taxon>Hyphomicrobiales</taxon>
        <taxon>Beijerinckiaceae</taxon>
        <taxon>Methylocella</taxon>
    </lineage>
</organism>
<dbReference type="EMBL" id="CP001280">
    <property type="protein sequence ID" value="ACK52481.1"/>
    <property type="molecule type" value="Genomic_DNA"/>
</dbReference>
<dbReference type="CDD" id="cd02440">
    <property type="entry name" value="AdoMet_MTases"/>
    <property type="match status" value="1"/>
</dbReference>
<dbReference type="InterPro" id="IPR029063">
    <property type="entry name" value="SAM-dependent_MTases_sf"/>
</dbReference>
<dbReference type="PANTHER" id="PTHR43464:SF19">
    <property type="entry name" value="UBIQUINONE BIOSYNTHESIS O-METHYLTRANSFERASE, MITOCHONDRIAL"/>
    <property type="match status" value="1"/>
</dbReference>
<dbReference type="Gene3D" id="3.40.50.150">
    <property type="entry name" value="Vaccinia Virus protein VP39"/>
    <property type="match status" value="1"/>
</dbReference>
<dbReference type="eggNOG" id="COG0500">
    <property type="taxonomic scope" value="Bacteria"/>
</dbReference>
<sequence>MRRTRIEPSYFDKLYAEARDPWRFESSAYELAKYEATLEALPIPIYPSALEVGCSIGVFTERLARRCGRLLAIDCAEQALDSARQRCANLPNVEFAQIAAPEQWPAGSFDLVVLSEVVYYFAPAMLDLLVQRVKASIRPGGHIILVHWLGDTDYPLSGDDAVTAFLVAAQDFASLRLQQRQIEYRLDLLQAR</sequence>
<dbReference type="STRING" id="395965.Msil_3595"/>
<dbReference type="RefSeq" id="WP_012592549.1">
    <property type="nucleotide sequence ID" value="NC_011666.1"/>
</dbReference>
<keyword evidence="2 4" id="KW-0808">Transferase</keyword>
<evidence type="ECO:0000313" key="4">
    <source>
        <dbReference type="EMBL" id="ACK52481.1"/>
    </source>
</evidence>
<protein>
    <submittedName>
        <fullName evidence="4">Methyltransferase type 12</fullName>
    </submittedName>
</protein>
<evidence type="ECO:0000256" key="1">
    <source>
        <dbReference type="ARBA" id="ARBA00022603"/>
    </source>
</evidence>
<dbReference type="Proteomes" id="UP000002257">
    <property type="component" value="Chromosome"/>
</dbReference>
<dbReference type="InterPro" id="IPR008715">
    <property type="entry name" value="SAM-MeTfrase_NodS-like"/>
</dbReference>
<dbReference type="GO" id="GO:0009312">
    <property type="term" value="P:oligosaccharide biosynthetic process"/>
    <property type="evidence" value="ECO:0007669"/>
    <property type="project" value="InterPro"/>
</dbReference>
<dbReference type="KEGG" id="msl:Msil_3595"/>
<evidence type="ECO:0000313" key="5">
    <source>
        <dbReference type="Proteomes" id="UP000002257"/>
    </source>
</evidence>
<keyword evidence="1 4" id="KW-0489">Methyltransferase</keyword>
<dbReference type="GO" id="GO:0032259">
    <property type="term" value="P:methylation"/>
    <property type="evidence" value="ECO:0007669"/>
    <property type="project" value="UniProtKB-KW"/>
</dbReference>
<evidence type="ECO:0000256" key="2">
    <source>
        <dbReference type="ARBA" id="ARBA00022679"/>
    </source>
</evidence>
<dbReference type="OrthoDB" id="116799at2"/>
<accession>B8EIY9</accession>
<keyword evidence="5" id="KW-1185">Reference proteome</keyword>
<dbReference type="AlphaFoldDB" id="B8EIY9"/>
<gene>
    <name evidence="4" type="ordered locus">Msil_3595</name>
</gene>
<name>B8EIY9_METSB</name>
<proteinExistence type="predicted"/>
<dbReference type="Pfam" id="PF05401">
    <property type="entry name" value="NodS"/>
    <property type="match status" value="1"/>
</dbReference>
<reference evidence="4 5" key="1">
    <citation type="journal article" date="2010" name="J. Bacteriol.">
        <title>Complete genome sequence of the aerobic facultative methanotroph Methylocella silvestris BL2.</title>
        <authorList>
            <person name="Chen Y."/>
            <person name="Crombie A."/>
            <person name="Rahman M.T."/>
            <person name="Dedysh S.N."/>
            <person name="Liesack W."/>
            <person name="Stott M.B."/>
            <person name="Alam M."/>
            <person name="Theisen A.R."/>
            <person name="Murrell J.C."/>
            <person name="Dunfield P.F."/>
        </authorList>
    </citation>
    <scope>NUCLEOTIDE SEQUENCE [LARGE SCALE GENOMIC DNA]</scope>
    <source>
        <strain evidence="5">DSM 15510 / CIP 108128 / LMG 27833 / NCIMB 13906 / BL2</strain>
    </source>
</reference>
<dbReference type="HOGENOM" id="CLU_091685_0_0_5"/>